<gene>
    <name evidence="2" type="ORF">BCF44_114177</name>
</gene>
<keyword evidence="1" id="KW-0812">Transmembrane</keyword>
<reference evidence="2 3" key="1">
    <citation type="submission" date="2018-08" db="EMBL/GenBank/DDBJ databases">
        <title>Genomic Encyclopedia of Archaeal and Bacterial Type Strains, Phase II (KMG-II): from individual species to whole genera.</title>
        <authorList>
            <person name="Goeker M."/>
        </authorList>
    </citation>
    <scope>NUCLEOTIDE SEQUENCE [LARGE SCALE GENOMIC DNA]</scope>
    <source>
        <strain evidence="2 3">DSM 45791</strain>
    </source>
</reference>
<protein>
    <submittedName>
        <fullName evidence="2">Uncharacterized protein</fullName>
    </submittedName>
</protein>
<accession>A0A3E0H6N8</accession>
<dbReference type="EMBL" id="QUNO01000014">
    <property type="protein sequence ID" value="REH38152.1"/>
    <property type="molecule type" value="Genomic_DNA"/>
</dbReference>
<evidence type="ECO:0000313" key="2">
    <source>
        <dbReference type="EMBL" id="REH38152.1"/>
    </source>
</evidence>
<proteinExistence type="predicted"/>
<dbReference type="AlphaFoldDB" id="A0A3E0H6N8"/>
<keyword evidence="3" id="KW-1185">Reference proteome</keyword>
<evidence type="ECO:0000256" key="1">
    <source>
        <dbReference type="SAM" id="Phobius"/>
    </source>
</evidence>
<feature type="transmembrane region" description="Helical" evidence="1">
    <location>
        <begin position="34"/>
        <end position="67"/>
    </location>
</feature>
<keyword evidence="1" id="KW-0472">Membrane</keyword>
<dbReference type="Proteomes" id="UP000256269">
    <property type="component" value="Unassembled WGS sequence"/>
</dbReference>
<evidence type="ECO:0000313" key="3">
    <source>
        <dbReference type="Proteomes" id="UP000256269"/>
    </source>
</evidence>
<comment type="caution">
    <text evidence="2">The sequence shown here is derived from an EMBL/GenBank/DDBJ whole genome shotgun (WGS) entry which is preliminary data.</text>
</comment>
<sequence>MAAPYRVLPRPRSCDCWIRLARDVVTEPRPTLHAAVLIAVTLAGLSAAGLALGPVAAPFLLCGGVLLRARRRR</sequence>
<name>A0A3E0H6N8_9PSEU</name>
<keyword evidence="1" id="KW-1133">Transmembrane helix</keyword>
<organism evidence="2 3">
    <name type="scientific">Kutzneria buriramensis</name>
    <dbReference type="NCBI Taxonomy" id="1045776"/>
    <lineage>
        <taxon>Bacteria</taxon>
        <taxon>Bacillati</taxon>
        <taxon>Actinomycetota</taxon>
        <taxon>Actinomycetes</taxon>
        <taxon>Pseudonocardiales</taxon>
        <taxon>Pseudonocardiaceae</taxon>
        <taxon>Kutzneria</taxon>
    </lineage>
</organism>